<dbReference type="SUPFAM" id="SSF55874">
    <property type="entry name" value="ATPase domain of HSP90 chaperone/DNA topoisomerase II/histidine kinase"/>
    <property type="match status" value="1"/>
</dbReference>
<keyword evidence="7" id="KW-1133">Transmembrane helix</keyword>
<dbReference type="EMBL" id="CP073078">
    <property type="protein sequence ID" value="QUD89607.1"/>
    <property type="molecule type" value="Genomic_DNA"/>
</dbReference>
<feature type="domain" description="PAS" evidence="10">
    <location>
        <begin position="201"/>
        <end position="273"/>
    </location>
</feature>
<dbReference type="EC" id="2.7.13.3" evidence="2"/>
<dbReference type="RefSeq" id="WP_211939659.1">
    <property type="nucleotide sequence ID" value="NZ_CP073078.1"/>
</dbReference>
<dbReference type="SMART" id="SM00091">
    <property type="entry name" value="PAS"/>
    <property type="match status" value="1"/>
</dbReference>
<dbReference type="PROSITE" id="PS50109">
    <property type="entry name" value="HIS_KIN"/>
    <property type="match status" value="1"/>
</dbReference>
<proteinExistence type="predicted"/>
<evidence type="ECO:0000256" key="5">
    <source>
        <dbReference type="PROSITE-ProRule" id="PRU00169"/>
    </source>
</evidence>
<feature type="domain" description="Histidine kinase" evidence="8">
    <location>
        <begin position="348"/>
        <end position="571"/>
    </location>
</feature>
<dbReference type="Proteomes" id="UP000676409">
    <property type="component" value="Chromosome"/>
</dbReference>
<dbReference type="PROSITE" id="PS50113">
    <property type="entry name" value="PAC"/>
    <property type="match status" value="1"/>
</dbReference>
<feature type="domain" description="Response regulatory" evidence="9">
    <location>
        <begin position="601"/>
        <end position="720"/>
    </location>
</feature>
<feature type="transmembrane region" description="Helical" evidence="7">
    <location>
        <begin position="36"/>
        <end position="62"/>
    </location>
</feature>
<evidence type="ECO:0000256" key="7">
    <source>
        <dbReference type="SAM" id="Phobius"/>
    </source>
</evidence>
<dbReference type="SUPFAM" id="SSF55785">
    <property type="entry name" value="PYP-like sensor domain (PAS domain)"/>
    <property type="match status" value="1"/>
</dbReference>
<evidence type="ECO:0000313" key="12">
    <source>
        <dbReference type="EMBL" id="QUD89607.1"/>
    </source>
</evidence>
<feature type="domain" description="PAC" evidence="11">
    <location>
        <begin position="277"/>
        <end position="330"/>
    </location>
</feature>
<evidence type="ECO:0000256" key="4">
    <source>
        <dbReference type="ARBA" id="ARBA00023012"/>
    </source>
</evidence>
<organism evidence="12 13">
    <name type="scientific">Phenylobacterium montanum</name>
    <dbReference type="NCBI Taxonomy" id="2823693"/>
    <lineage>
        <taxon>Bacteria</taxon>
        <taxon>Pseudomonadati</taxon>
        <taxon>Pseudomonadota</taxon>
        <taxon>Alphaproteobacteria</taxon>
        <taxon>Caulobacterales</taxon>
        <taxon>Caulobacteraceae</taxon>
        <taxon>Phenylobacterium</taxon>
    </lineage>
</organism>
<accession>A0A975G329</accession>
<evidence type="ECO:0000256" key="3">
    <source>
        <dbReference type="ARBA" id="ARBA00022553"/>
    </source>
</evidence>
<gene>
    <name evidence="12" type="ORF">KCG34_06925</name>
</gene>
<dbReference type="InterPro" id="IPR001789">
    <property type="entry name" value="Sig_transdc_resp-reg_receiver"/>
</dbReference>
<dbReference type="SMART" id="SM00086">
    <property type="entry name" value="PAC"/>
    <property type="match status" value="1"/>
</dbReference>
<reference evidence="12" key="1">
    <citation type="submission" date="2021-04" db="EMBL/GenBank/DDBJ databases">
        <title>The complete genome sequence of Caulobacter sp. S6.</title>
        <authorList>
            <person name="Tang Y."/>
            <person name="Ouyang W."/>
            <person name="Liu Q."/>
            <person name="Huang B."/>
            <person name="Guo Z."/>
            <person name="Lei P."/>
        </authorList>
    </citation>
    <scope>NUCLEOTIDE SEQUENCE</scope>
    <source>
        <strain evidence="12">S6</strain>
    </source>
</reference>
<dbReference type="Gene3D" id="3.40.50.2300">
    <property type="match status" value="1"/>
</dbReference>
<evidence type="ECO:0000313" key="13">
    <source>
        <dbReference type="Proteomes" id="UP000676409"/>
    </source>
</evidence>
<dbReference type="SMART" id="SM00388">
    <property type="entry name" value="HisKA"/>
    <property type="match status" value="1"/>
</dbReference>
<dbReference type="GO" id="GO:0000155">
    <property type="term" value="F:phosphorelay sensor kinase activity"/>
    <property type="evidence" value="ECO:0007669"/>
    <property type="project" value="InterPro"/>
</dbReference>
<dbReference type="InterPro" id="IPR011006">
    <property type="entry name" value="CheY-like_superfamily"/>
</dbReference>
<dbReference type="PROSITE" id="PS50112">
    <property type="entry name" value="PAS"/>
    <property type="match status" value="1"/>
</dbReference>
<evidence type="ECO:0000259" key="10">
    <source>
        <dbReference type="PROSITE" id="PS50112"/>
    </source>
</evidence>
<dbReference type="PANTHER" id="PTHR45339:SF5">
    <property type="entry name" value="HISTIDINE KINASE"/>
    <property type="match status" value="1"/>
</dbReference>
<dbReference type="SUPFAM" id="SSF47384">
    <property type="entry name" value="Homodimeric domain of signal transducing histidine kinase"/>
    <property type="match status" value="1"/>
</dbReference>
<evidence type="ECO:0000259" key="11">
    <source>
        <dbReference type="PROSITE" id="PS50113"/>
    </source>
</evidence>
<dbReference type="InterPro" id="IPR000014">
    <property type="entry name" value="PAS"/>
</dbReference>
<protein>
    <recommendedName>
        <fullName evidence="2">histidine kinase</fullName>
        <ecNumber evidence="2">2.7.13.3</ecNumber>
    </recommendedName>
</protein>
<feature type="transmembrane region" description="Helical" evidence="7">
    <location>
        <begin position="83"/>
        <end position="105"/>
    </location>
</feature>
<dbReference type="Gene3D" id="3.30.565.10">
    <property type="entry name" value="Histidine kinase-like ATPase, C-terminal domain"/>
    <property type="match status" value="1"/>
</dbReference>
<dbReference type="InterPro" id="IPR004358">
    <property type="entry name" value="Sig_transdc_His_kin-like_C"/>
</dbReference>
<name>A0A975G329_9CAUL</name>
<dbReference type="InterPro" id="IPR001610">
    <property type="entry name" value="PAC"/>
</dbReference>
<dbReference type="Pfam" id="PF00072">
    <property type="entry name" value="Response_reg"/>
    <property type="match status" value="1"/>
</dbReference>
<keyword evidence="4" id="KW-0902">Two-component regulatory system</keyword>
<keyword evidence="13" id="KW-1185">Reference proteome</keyword>
<dbReference type="FunFam" id="3.30.565.10:FF:000010">
    <property type="entry name" value="Sensor histidine kinase RcsC"/>
    <property type="match status" value="1"/>
</dbReference>
<sequence>MSAENAGRKARSNTRFDIATSVELARVGTPGRLAFAALYALACGVLHAWRVSFAWLILVVAWELLVRPALDRWALALPPKQAMTAYALVNLVGSTLFAAMGMMGLANGSPAGVALAATWLTGSFISIFTYFAADRRILLACLAPPMITTLAGPLLAHGLSAQAIMIALLLIASLVSARGYALDHRALTRTLADRQMAFIDVERKLAVAIEASGDGLFDIDLQKDEARLNATWAAMLGYEPGELADPDPNWRRHVHPDDLPLVEQAYAAHFRGESPHTIVEHRMICRDGQEKWVLARGRLTERTPDGEPARVVGTMMDLSLRKALEGDLEAARDDAEAANKAKGAFLANMSHEIRTPLNGVVGTAGALARRPLPADQREMVDLIVTSAQTLDRLLSDVLDQAKIDAGQFELVTAPFDLQHEVEAAAELMRARAEEKGVAFHVNYGPSARGVFEGDAVRIRQVITNLASNAIKFTAAGEVRIDVSVNDGCAADGPPSLAIRVTDTGIGFDAEVAARLFTRFTQADSSISRRFGGTGLGLAICKALTDLMQGKISAVSEAGVGTTFTVEIPLKRSLPLAEYDRQRAQVVHESEVAPLDELEGLRILLAEDHPINQRVALMILEPLGAEVTVTFDGRQALDAYAPGRFDLILMDMQMPVLDGLSAVREIRQVERDRGLARVPIAMLTANAMEQHALMSREAGADHLIAKPVTPDGLVAGVLLTLERSRLGPAAPAADGSSAELGHTARGLA</sequence>
<dbReference type="PANTHER" id="PTHR45339">
    <property type="entry name" value="HYBRID SIGNAL TRANSDUCTION HISTIDINE KINASE J"/>
    <property type="match status" value="1"/>
</dbReference>
<dbReference type="InterPro" id="IPR005467">
    <property type="entry name" value="His_kinase_dom"/>
</dbReference>
<feature type="region of interest" description="Disordered" evidence="6">
    <location>
        <begin position="727"/>
        <end position="747"/>
    </location>
</feature>
<dbReference type="SMART" id="SM00387">
    <property type="entry name" value="HATPase_c"/>
    <property type="match status" value="1"/>
</dbReference>
<evidence type="ECO:0000256" key="1">
    <source>
        <dbReference type="ARBA" id="ARBA00000085"/>
    </source>
</evidence>
<dbReference type="Gene3D" id="3.30.450.20">
    <property type="entry name" value="PAS domain"/>
    <property type="match status" value="1"/>
</dbReference>
<dbReference type="CDD" id="cd17546">
    <property type="entry name" value="REC_hyHK_CKI1_RcsC-like"/>
    <property type="match status" value="1"/>
</dbReference>
<keyword evidence="3 5" id="KW-0597">Phosphoprotein</keyword>
<dbReference type="InterPro" id="IPR003661">
    <property type="entry name" value="HisK_dim/P_dom"/>
</dbReference>
<dbReference type="KEGG" id="caul:KCG34_06925"/>
<dbReference type="InterPro" id="IPR000700">
    <property type="entry name" value="PAS-assoc_C"/>
</dbReference>
<feature type="compositionally biased region" description="Low complexity" evidence="6">
    <location>
        <begin position="727"/>
        <end position="737"/>
    </location>
</feature>
<dbReference type="Pfam" id="PF00512">
    <property type="entry name" value="HisKA"/>
    <property type="match status" value="1"/>
</dbReference>
<evidence type="ECO:0000259" key="8">
    <source>
        <dbReference type="PROSITE" id="PS50109"/>
    </source>
</evidence>
<dbReference type="InterPro" id="IPR013655">
    <property type="entry name" value="PAS_fold_3"/>
</dbReference>
<dbReference type="Pfam" id="PF02518">
    <property type="entry name" value="HATPase_c"/>
    <property type="match status" value="1"/>
</dbReference>
<keyword evidence="7" id="KW-0472">Membrane</keyword>
<dbReference type="SMART" id="SM00448">
    <property type="entry name" value="REC"/>
    <property type="match status" value="1"/>
</dbReference>
<dbReference type="CDD" id="cd16922">
    <property type="entry name" value="HATPase_EvgS-ArcB-TorS-like"/>
    <property type="match status" value="1"/>
</dbReference>
<dbReference type="InterPro" id="IPR003594">
    <property type="entry name" value="HATPase_dom"/>
</dbReference>
<keyword evidence="7" id="KW-0812">Transmembrane</keyword>
<dbReference type="PROSITE" id="PS50110">
    <property type="entry name" value="RESPONSE_REGULATORY"/>
    <property type="match status" value="1"/>
</dbReference>
<feature type="transmembrane region" description="Helical" evidence="7">
    <location>
        <begin position="162"/>
        <end position="181"/>
    </location>
</feature>
<feature type="modified residue" description="4-aspartylphosphate" evidence="5">
    <location>
        <position position="650"/>
    </location>
</feature>
<dbReference type="NCBIfam" id="TIGR00229">
    <property type="entry name" value="sensory_box"/>
    <property type="match status" value="1"/>
</dbReference>
<evidence type="ECO:0000256" key="6">
    <source>
        <dbReference type="SAM" id="MobiDB-lite"/>
    </source>
</evidence>
<evidence type="ECO:0000259" key="9">
    <source>
        <dbReference type="PROSITE" id="PS50110"/>
    </source>
</evidence>
<dbReference type="InterPro" id="IPR035965">
    <property type="entry name" value="PAS-like_dom_sf"/>
</dbReference>
<dbReference type="CDD" id="cd00130">
    <property type="entry name" value="PAS"/>
    <property type="match status" value="1"/>
</dbReference>
<dbReference type="CDD" id="cd00082">
    <property type="entry name" value="HisKA"/>
    <property type="match status" value="1"/>
</dbReference>
<dbReference type="Pfam" id="PF08447">
    <property type="entry name" value="PAS_3"/>
    <property type="match status" value="1"/>
</dbReference>
<comment type="catalytic activity">
    <reaction evidence="1">
        <text>ATP + protein L-histidine = ADP + protein N-phospho-L-histidine.</text>
        <dbReference type="EC" id="2.7.13.3"/>
    </reaction>
</comment>
<dbReference type="SUPFAM" id="SSF52172">
    <property type="entry name" value="CheY-like"/>
    <property type="match status" value="1"/>
</dbReference>
<feature type="transmembrane region" description="Helical" evidence="7">
    <location>
        <begin position="111"/>
        <end position="130"/>
    </location>
</feature>
<dbReference type="PRINTS" id="PR00344">
    <property type="entry name" value="BCTRLSENSOR"/>
</dbReference>
<evidence type="ECO:0000256" key="2">
    <source>
        <dbReference type="ARBA" id="ARBA00012438"/>
    </source>
</evidence>
<dbReference type="Gene3D" id="1.10.287.130">
    <property type="match status" value="1"/>
</dbReference>
<dbReference type="AlphaFoldDB" id="A0A975G329"/>
<dbReference type="InterPro" id="IPR036097">
    <property type="entry name" value="HisK_dim/P_sf"/>
</dbReference>
<dbReference type="InterPro" id="IPR036890">
    <property type="entry name" value="HATPase_C_sf"/>
</dbReference>